<dbReference type="EC" id="7.6.2.9" evidence="5"/>
<dbReference type="EMBL" id="FNOK01000012">
    <property type="protein sequence ID" value="SDX57843.1"/>
    <property type="molecule type" value="Genomic_DNA"/>
</dbReference>
<keyword evidence="2" id="KW-0436">Ligase</keyword>
<dbReference type="FunFam" id="3.40.50.300:FF:000425">
    <property type="entry name" value="Probable ABC transporter, ATP-binding subunit"/>
    <property type="match status" value="1"/>
</dbReference>
<dbReference type="Pfam" id="PF00005">
    <property type="entry name" value="ABC_tran"/>
    <property type="match status" value="1"/>
</dbReference>
<organism evidence="8 9">
    <name type="scientific">Saccharopolyspora shandongensis</name>
    <dbReference type="NCBI Taxonomy" id="418495"/>
    <lineage>
        <taxon>Bacteria</taxon>
        <taxon>Bacillati</taxon>
        <taxon>Actinomycetota</taxon>
        <taxon>Actinomycetes</taxon>
        <taxon>Pseudonocardiales</taxon>
        <taxon>Pseudonocardiaceae</taxon>
        <taxon>Saccharopolyspora</taxon>
    </lineage>
</organism>
<protein>
    <recommendedName>
        <fullName evidence="5">ABC-type quaternary amine transporter</fullName>
        <ecNumber evidence="5">7.6.2.9</ecNumber>
    </recommendedName>
</protein>
<dbReference type="InterPro" id="IPR011764">
    <property type="entry name" value="Biotin_carboxylation_dom"/>
</dbReference>
<dbReference type="STRING" id="418495.SAMN05216215_1012159"/>
<dbReference type="PANTHER" id="PTHR42781:SF4">
    <property type="entry name" value="SPERMIDINE_PUTRESCINE IMPORT ATP-BINDING PROTEIN POTA"/>
    <property type="match status" value="1"/>
</dbReference>
<dbReference type="RefSeq" id="WP_093265981.1">
    <property type="nucleotide sequence ID" value="NZ_FNOK01000012.1"/>
</dbReference>
<dbReference type="GO" id="GO:0016887">
    <property type="term" value="F:ATP hydrolysis activity"/>
    <property type="evidence" value="ECO:0007669"/>
    <property type="project" value="InterPro"/>
</dbReference>
<dbReference type="Gene3D" id="2.40.50.100">
    <property type="match status" value="1"/>
</dbReference>
<dbReference type="PANTHER" id="PTHR42781">
    <property type="entry name" value="SPERMIDINE/PUTRESCINE IMPORT ATP-BINDING PROTEIN POTA"/>
    <property type="match status" value="1"/>
</dbReference>
<dbReference type="InterPro" id="IPR012340">
    <property type="entry name" value="NA-bd_OB-fold"/>
</dbReference>
<dbReference type="InterPro" id="IPR003439">
    <property type="entry name" value="ABC_transporter-like_ATP-bd"/>
</dbReference>
<keyword evidence="9" id="KW-1185">Reference proteome</keyword>
<dbReference type="AlphaFoldDB" id="A0A1H3CUL9"/>
<dbReference type="InterPro" id="IPR008995">
    <property type="entry name" value="Mo/tungstate-bd_C_term_dom"/>
</dbReference>
<evidence type="ECO:0000256" key="5">
    <source>
        <dbReference type="ARBA" id="ARBA00066388"/>
    </source>
</evidence>
<name>A0A1H3CUL9_9PSEU</name>
<keyword evidence="1" id="KW-0813">Transport</keyword>
<proteinExistence type="predicted"/>
<dbReference type="PROSITE" id="PS50893">
    <property type="entry name" value="ABC_TRANSPORTER_2"/>
    <property type="match status" value="1"/>
</dbReference>
<evidence type="ECO:0000259" key="6">
    <source>
        <dbReference type="PROSITE" id="PS50893"/>
    </source>
</evidence>
<sequence length="355" mass="37882">MIPVRLDRVSKSYGSASPVVHDIDVTIESGEFFTLLGPSGCGKSTTLRMIAGFVTPTSGRILFGDRDITATPPNKRGTGMVFQNYALFPHYDVAQNVAYGLVTRKVAKGERNERVAAALASVGLDGYADRRIDQLSGGQQQRVALARALVISPSVLLLDEPLSNLDAKLREETRVEIRRAQREAGITSVYVTHDQAEAMAMSDRIAVLESGKLHQVGTPREVYHQPATAFVAKFIGGSNVLDAEVVESSGEQAVVELADSGAKFAAGRSAEFAAAVGDRVAVSVRPEHLTITEAGEGSFDAVVRAVEFTGATCEYEVTAGDLELSVAVPDQPGLPKPGDVVGLRPESRHAWLVRP</sequence>
<dbReference type="InterPro" id="IPR003593">
    <property type="entry name" value="AAA+_ATPase"/>
</dbReference>
<evidence type="ECO:0000259" key="7">
    <source>
        <dbReference type="PROSITE" id="PS50979"/>
    </source>
</evidence>
<feature type="domain" description="Biotin carboxylation" evidence="7">
    <location>
        <begin position="161"/>
        <end position="355"/>
    </location>
</feature>
<dbReference type="OrthoDB" id="9802264at2"/>
<gene>
    <name evidence="8" type="ORF">SAMN05216215_1012159</name>
</gene>
<dbReference type="InterPro" id="IPR050093">
    <property type="entry name" value="ABC_SmlMolc_Importer"/>
</dbReference>
<dbReference type="InterPro" id="IPR017871">
    <property type="entry name" value="ABC_transporter-like_CS"/>
</dbReference>
<keyword evidence="4 8" id="KW-0067">ATP-binding</keyword>
<evidence type="ECO:0000256" key="3">
    <source>
        <dbReference type="ARBA" id="ARBA00022741"/>
    </source>
</evidence>
<accession>A0A1H3CUL9</accession>
<dbReference type="InterPro" id="IPR027417">
    <property type="entry name" value="P-loop_NTPase"/>
</dbReference>
<dbReference type="Gene3D" id="2.40.50.140">
    <property type="entry name" value="Nucleic acid-binding proteins"/>
    <property type="match status" value="1"/>
</dbReference>
<evidence type="ECO:0000313" key="9">
    <source>
        <dbReference type="Proteomes" id="UP000199529"/>
    </source>
</evidence>
<evidence type="ECO:0000256" key="2">
    <source>
        <dbReference type="ARBA" id="ARBA00022598"/>
    </source>
</evidence>
<evidence type="ECO:0000256" key="4">
    <source>
        <dbReference type="ARBA" id="ARBA00022840"/>
    </source>
</evidence>
<dbReference type="InterPro" id="IPR013611">
    <property type="entry name" value="Transp-assoc_OB_typ2"/>
</dbReference>
<reference evidence="9" key="1">
    <citation type="submission" date="2016-10" db="EMBL/GenBank/DDBJ databases">
        <authorList>
            <person name="Varghese N."/>
            <person name="Submissions S."/>
        </authorList>
    </citation>
    <scope>NUCLEOTIDE SEQUENCE [LARGE SCALE GENOMIC DNA]</scope>
    <source>
        <strain evidence="9">CGMCC 4.3530</strain>
    </source>
</reference>
<dbReference type="Pfam" id="PF08402">
    <property type="entry name" value="TOBE_2"/>
    <property type="match status" value="1"/>
</dbReference>
<evidence type="ECO:0000313" key="8">
    <source>
        <dbReference type="EMBL" id="SDX57843.1"/>
    </source>
</evidence>
<feature type="domain" description="ABC transporter" evidence="6">
    <location>
        <begin position="4"/>
        <end position="235"/>
    </location>
</feature>
<evidence type="ECO:0000256" key="1">
    <source>
        <dbReference type="ARBA" id="ARBA00022448"/>
    </source>
</evidence>
<dbReference type="Proteomes" id="UP000199529">
    <property type="component" value="Unassembled WGS sequence"/>
</dbReference>
<keyword evidence="3" id="KW-0547">Nucleotide-binding</keyword>
<dbReference type="GO" id="GO:0015418">
    <property type="term" value="F:ABC-type quaternary ammonium compound transporting activity"/>
    <property type="evidence" value="ECO:0007669"/>
    <property type="project" value="UniProtKB-EC"/>
</dbReference>
<dbReference type="Gene3D" id="3.40.50.300">
    <property type="entry name" value="P-loop containing nucleotide triphosphate hydrolases"/>
    <property type="match status" value="1"/>
</dbReference>
<dbReference type="SUPFAM" id="SSF52540">
    <property type="entry name" value="P-loop containing nucleoside triphosphate hydrolases"/>
    <property type="match status" value="1"/>
</dbReference>
<dbReference type="PROSITE" id="PS00211">
    <property type="entry name" value="ABC_TRANSPORTER_1"/>
    <property type="match status" value="1"/>
</dbReference>
<dbReference type="SUPFAM" id="SSF50331">
    <property type="entry name" value="MOP-like"/>
    <property type="match status" value="1"/>
</dbReference>
<dbReference type="GO" id="GO:0043190">
    <property type="term" value="C:ATP-binding cassette (ABC) transporter complex"/>
    <property type="evidence" value="ECO:0007669"/>
    <property type="project" value="InterPro"/>
</dbReference>
<dbReference type="PROSITE" id="PS50979">
    <property type="entry name" value="BC"/>
    <property type="match status" value="1"/>
</dbReference>
<dbReference type="SMART" id="SM00382">
    <property type="entry name" value="AAA"/>
    <property type="match status" value="1"/>
</dbReference>
<dbReference type="GO" id="GO:0005524">
    <property type="term" value="F:ATP binding"/>
    <property type="evidence" value="ECO:0007669"/>
    <property type="project" value="UniProtKB-KW"/>
</dbReference>
<dbReference type="GO" id="GO:0016874">
    <property type="term" value="F:ligase activity"/>
    <property type="evidence" value="ECO:0007669"/>
    <property type="project" value="UniProtKB-KW"/>
</dbReference>